<proteinExistence type="predicted"/>
<dbReference type="EMBL" id="DSGT01000002">
    <property type="protein sequence ID" value="HEW52706.1"/>
    <property type="molecule type" value="Genomic_DNA"/>
</dbReference>
<organism evidence="1">
    <name type="scientific">Ignisphaera aggregans</name>
    <dbReference type="NCBI Taxonomy" id="334771"/>
    <lineage>
        <taxon>Archaea</taxon>
        <taxon>Thermoproteota</taxon>
        <taxon>Thermoprotei</taxon>
        <taxon>Desulfurococcales</taxon>
        <taxon>Desulfurococcaceae</taxon>
        <taxon>Ignisphaera</taxon>
    </lineage>
</organism>
<sequence>MYQFLYTDVEFLKKKNKLAPESVLAWVPAQVIRFTECRPKELYIVDCFFSSLLDNPYISMLLLRKIPKTRDLKTYSSPPVEAVRLSASCRDVIGDFYQIAKNVISKEFGKLFELLDTIFEYRDIEFTVRRFFKVKKHVIKAEEVKEMDVRISTRIAEKLVDRLCLYDKKSNTINPAPINVERYNVLVYIDPDLLTSGIAVGRHVLEVKAYARFIKKFNLYSLFSLRPPKLSTSIHH</sequence>
<name>A0A7C2V8Z6_9CREN</name>
<evidence type="ECO:0000313" key="1">
    <source>
        <dbReference type="EMBL" id="HEW52706.1"/>
    </source>
</evidence>
<protein>
    <submittedName>
        <fullName evidence="1">Uncharacterized protein</fullName>
    </submittedName>
</protein>
<reference evidence="1" key="1">
    <citation type="journal article" date="2020" name="mSystems">
        <title>Genome- and Community-Level Interaction Insights into Carbon Utilization and Element Cycling Functions of Hydrothermarchaeota in Hydrothermal Sediment.</title>
        <authorList>
            <person name="Zhou Z."/>
            <person name="Liu Y."/>
            <person name="Xu W."/>
            <person name="Pan J."/>
            <person name="Luo Z.H."/>
            <person name="Li M."/>
        </authorList>
    </citation>
    <scope>NUCLEOTIDE SEQUENCE [LARGE SCALE GENOMIC DNA]</scope>
    <source>
        <strain evidence="1">SpSt-16</strain>
    </source>
</reference>
<accession>A0A7C2V8Z6</accession>
<dbReference type="AlphaFoldDB" id="A0A7C2V8Z6"/>
<gene>
    <name evidence="1" type="ORF">ENO77_00775</name>
</gene>
<comment type="caution">
    <text evidence="1">The sequence shown here is derived from an EMBL/GenBank/DDBJ whole genome shotgun (WGS) entry which is preliminary data.</text>
</comment>